<evidence type="ECO:0000256" key="1">
    <source>
        <dbReference type="SAM" id="SignalP"/>
    </source>
</evidence>
<feature type="signal peptide" evidence="1">
    <location>
        <begin position="1"/>
        <end position="23"/>
    </location>
</feature>
<accession>A0A1X0XXA5</accession>
<evidence type="ECO:0000313" key="3">
    <source>
        <dbReference type="Proteomes" id="UP000193136"/>
    </source>
</evidence>
<dbReference type="RefSeq" id="WP_085011380.1">
    <property type="nucleotide sequence ID" value="NZ_NAAD01000019.1"/>
</dbReference>
<comment type="caution">
    <text evidence="2">The sequence shown here is derived from an EMBL/GenBank/DDBJ whole genome shotgun (WGS) entry which is preliminary data.</text>
</comment>
<dbReference type="Pfam" id="PF06986">
    <property type="entry name" value="F_T4SS_TraN"/>
    <property type="match status" value="1"/>
</dbReference>
<sequence>MRRLTAVLVLSCFIAGMPVNALAILTCGADLNGDGFTDTQTETATCATAPVHNGQTSQDFCPVQAVDCVADTAQPRVEQTCSLGGYTYNQGSGRCEKVPDCPGGSWDAASKSCAGGLTTAPTPLPPPTCSARLESAYGGWHSTPCTTAPQGRCQVADWPFLYGPLSRGVYVAQFDSLCNWVSVTSTWYNRDGSVNSTSTYTDYNQNDPTQSFPLAPGEDGTAWSTDPSAPTQTYTNTTQPRYGCPQGYQLQGPVCVQPPVMDCGGGTYDAAAGVCTTSSALAKVCDSGVYDPATGLCRLDRFTCPAGNYACLDTGAAVPQCSPNTCVDVAAPSSEVPLPPPNDTWLQNDGQVAADGSCLGELYIFSGKPSRCRPPGLTVGYLNDCCDSGGEMVSDSRTGPSLSTTVHAISVAYHMAQTAYYAYQIGEGTMIATEMGGQVVITDAVSGALVGSAASGSEVAAGALAAQGAADAGATGAAAVSSGLEGFTSALLNPTTIVIALVVMAVMKVLFGKGCDQTDSEAALFSASGYCHDLGTICDKKIKLIGCVQRSRRFCCFNSKMARIVAEQGRPQLKAFGPNGGWGTPENPNCRGFTPEEFQQLDFSKINMSEYFNDIMAGMNQNIQDARGKIRQGIQNHYQATQ</sequence>
<keyword evidence="1" id="KW-0732">Signal</keyword>
<evidence type="ECO:0008006" key="4">
    <source>
        <dbReference type="Google" id="ProtNLM"/>
    </source>
</evidence>
<gene>
    <name evidence="2" type="ORF">B5V00_13700</name>
</gene>
<dbReference type="EMBL" id="NAAD01000019">
    <property type="protein sequence ID" value="ORJ57499.1"/>
    <property type="molecule type" value="Genomic_DNA"/>
</dbReference>
<proteinExistence type="predicted"/>
<dbReference type="InterPro" id="IPR014121">
    <property type="entry name" value="TraN_Ftype"/>
</dbReference>
<organism evidence="2 3">
    <name type="scientific">Geothermobacter hydrogeniphilus</name>
    <dbReference type="NCBI Taxonomy" id="1969733"/>
    <lineage>
        <taxon>Bacteria</taxon>
        <taxon>Pseudomonadati</taxon>
        <taxon>Thermodesulfobacteriota</taxon>
        <taxon>Desulfuromonadia</taxon>
        <taxon>Desulfuromonadales</taxon>
        <taxon>Geothermobacteraceae</taxon>
        <taxon>Geothermobacter</taxon>
    </lineage>
</organism>
<protein>
    <recommendedName>
        <fullName evidence="4">Conjugal transfer mating pair stabilization protein TraN</fullName>
    </recommendedName>
</protein>
<dbReference type="OrthoDB" id="5297981at2"/>
<feature type="chain" id="PRO_5012281294" description="Conjugal transfer mating pair stabilization protein TraN" evidence="1">
    <location>
        <begin position="24"/>
        <end position="642"/>
    </location>
</feature>
<dbReference type="STRING" id="1969733.B5V00_13700"/>
<evidence type="ECO:0000313" key="2">
    <source>
        <dbReference type="EMBL" id="ORJ57499.1"/>
    </source>
</evidence>
<name>A0A1X0XXA5_9BACT</name>
<dbReference type="AlphaFoldDB" id="A0A1X0XXA5"/>
<keyword evidence="3" id="KW-1185">Reference proteome</keyword>
<reference evidence="2 3" key="1">
    <citation type="submission" date="2017-03" db="EMBL/GenBank/DDBJ databases">
        <title>Genome sequence of Geothermobacter sp. EPR-M, Deep-Sea Iron Reducer.</title>
        <authorList>
            <person name="Tully B."/>
            <person name="Savalia P."/>
            <person name="Abuyen K."/>
            <person name="Baughan C."/>
            <person name="Romero E."/>
            <person name="Ronkowski C."/>
            <person name="Torres B."/>
            <person name="Tremblay J."/>
            <person name="Trujillo A."/>
            <person name="Tyler M."/>
            <person name="Perez-Rodriguez I."/>
            <person name="Amend J."/>
        </authorList>
    </citation>
    <scope>NUCLEOTIDE SEQUENCE [LARGE SCALE GENOMIC DNA]</scope>
    <source>
        <strain evidence="2 3">EPR-M</strain>
    </source>
</reference>
<dbReference type="Proteomes" id="UP000193136">
    <property type="component" value="Unassembled WGS sequence"/>
</dbReference>